<dbReference type="PIRSF" id="PIRSF036409">
    <property type="entry name" value="EutP_PduV"/>
    <property type="match status" value="1"/>
</dbReference>
<dbReference type="GO" id="GO:0005524">
    <property type="term" value="F:ATP binding"/>
    <property type="evidence" value="ECO:0007669"/>
    <property type="project" value="UniProtKB-UniRule"/>
</dbReference>
<reference evidence="2 3" key="1">
    <citation type="submission" date="2018-12" db="EMBL/GenBank/DDBJ databases">
        <title>Lysinibacillus antri sp. nov., isolated from a cave soil.</title>
        <authorList>
            <person name="Narsing Rao M.P."/>
            <person name="Zhang H."/>
            <person name="Dong Z.-Y."/>
            <person name="Niu X.-K."/>
            <person name="Zhang K."/>
            <person name="Fang B.-Z."/>
            <person name="Kang Y.-Q."/>
            <person name="Xiao M."/>
            <person name="Li W.-J."/>
        </authorList>
    </citation>
    <scope>NUCLEOTIDE SEQUENCE [LARGE SCALE GENOMIC DNA]</scope>
    <source>
        <strain evidence="2 3">SYSU K30002</strain>
    </source>
</reference>
<sequence>MNKLMIIGAVSSGKSTLTKALLKKSLDAVKTQALNYEDWIIDTPGEYLENPLFYKNIIATSFEATHIIYLQDATRTLSNFPPFFATGISKLPIGVITKCDADIADITRATTLLQEAIGQAPIVVTSAIENIGVEHIRRLVQCQTINEMKAYVEQAKDPHLFF</sequence>
<dbReference type="PANTHER" id="PTHR40453">
    <property type="entry name" value="PROTEIN YOEF"/>
    <property type="match status" value="1"/>
</dbReference>
<organism evidence="2 3">
    <name type="scientific">Lysinibacillus antri</name>
    <dbReference type="NCBI Taxonomy" id="2498145"/>
    <lineage>
        <taxon>Bacteria</taxon>
        <taxon>Bacillati</taxon>
        <taxon>Bacillota</taxon>
        <taxon>Bacilli</taxon>
        <taxon>Bacillales</taxon>
        <taxon>Bacillaceae</taxon>
        <taxon>Lysinibacillus</taxon>
    </lineage>
</organism>
<comment type="similarity">
    <text evidence="1">Belongs to the EutP/PduV family.</text>
</comment>
<gene>
    <name evidence="2" type="ORF">EK386_18555</name>
</gene>
<evidence type="ECO:0000313" key="2">
    <source>
        <dbReference type="EMBL" id="RUL47266.1"/>
    </source>
</evidence>
<evidence type="ECO:0000313" key="3">
    <source>
        <dbReference type="Proteomes" id="UP000287910"/>
    </source>
</evidence>
<dbReference type="InterPro" id="IPR012381">
    <property type="entry name" value="EutP_PduV"/>
</dbReference>
<name>A0A3S0R3T5_9BACI</name>
<protein>
    <submittedName>
        <fullName evidence="2">Ethanolamine utilization protein EutP</fullName>
    </submittedName>
</protein>
<dbReference type="GO" id="GO:0006576">
    <property type="term" value="P:biogenic amine metabolic process"/>
    <property type="evidence" value="ECO:0007669"/>
    <property type="project" value="InterPro"/>
</dbReference>
<dbReference type="Pfam" id="PF10662">
    <property type="entry name" value="PduV-EutP"/>
    <property type="match status" value="1"/>
</dbReference>
<dbReference type="PANTHER" id="PTHR40453:SF1">
    <property type="entry name" value="PROTEIN YOEF"/>
    <property type="match status" value="1"/>
</dbReference>
<dbReference type="InterPro" id="IPR027417">
    <property type="entry name" value="P-loop_NTPase"/>
</dbReference>
<dbReference type="EMBL" id="RYYR01000041">
    <property type="protein sequence ID" value="RUL47266.1"/>
    <property type="molecule type" value="Genomic_DNA"/>
</dbReference>
<keyword evidence="1" id="KW-0547">Nucleotide-binding</keyword>
<keyword evidence="3" id="KW-1185">Reference proteome</keyword>
<dbReference type="AlphaFoldDB" id="A0A3S0R3T5"/>
<dbReference type="Proteomes" id="UP000287910">
    <property type="component" value="Unassembled WGS sequence"/>
</dbReference>
<dbReference type="Gene3D" id="3.40.50.300">
    <property type="entry name" value="P-loop containing nucleotide triphosphate hydrolases"/>
    <property type="match status" value="1"/>
</dbReference>
<dbReference type="RefSeq" id="WP_126660674.1">
    <property type="nucleotide sequence ID" value="NZ_RYYR01000041.1"/>
</dbReference>
<accession>A0A3S0R3T5</accession>
<dbReference type="SUPFAM" id="SSF52540">
    <property type="entry name" value="P-loop containing nucleoside triphosphate hydrolases"/>
    <property type="match status" value="1"/>
</dbReference>
<proteinExistence type="inferred from homology"/>
<dbReference type="CDD" id="cd00882">
    <property type="entry name" value="Ras_like_GTPase"/>
    <property type="match status" value="1"/>
</dbReference>
<comment type="caution">
    <text evidence="2">The sequence shown here is derived from an EMBL/GenBank/DDBJ whole genome shotgun (WGS) entry which is preliminary data.</text>
</comment>
<evidence type="ECO:0000256" key="1">
    <source>
        <dbReference type="PIRNR" id="PIRNR036409"/>
    </source>
</evidence>